<gene>
    <name evidence="1" type="ORF">GCM10011611_18760</name>
</gene>
<dbReference type="EMBL" id="BMJQ01000004">
    <property type="protein sequence ID" value="GGF13303.1"/>
    <property type="molecule type" value="Genomic_DNA"/>
</dbReference>
<evidence type="ECO:0000313" key="1">
    <source>
        <dbReference type="EMBL" id="GGF13303.1"/>
    </source>
</evidence>
<protein>
    <submittedName>
        <fullName evidence="1">Uncharacterized protein</fullName>
    </submittedName>
</protein>
<accession>A0A8J3E4C3</accession>
<organism evidence="1 2">
    <name type="scientific">Aliidongia dinghuensis</name>
    <dbReference type="NCBI Taxonomy" id="1867774"/>
    <lineage>
        <taxon>Bacteria</taxon>
        <taxon>Pseudomonadati</taxon>
        <taxon>Pseudomonadota</taxon>
        <taxon>Alphaproteobacteria</taxon>
        <taxon>Rhodospirillales</taxon>
        <taxon>Dongiaceae</taxon>
        <taxon>Aliidongia</taxon>
    </lineage>
</organism>
<proteinExistence type="predicted"/>
<dbReference type="Proteomes" id="UP000646365">
    <property type="component" value="Unassembled WGS sequence"/>
</dbReference>
<reference evidence="1" key="2">
    <citation type="submission" date="2020-09" db="EMBL/GenBank/DDBJ databases">
        <authorList>
            <person name="Sun Q."/>
            <person name="Zhou Y."/>
        </authorList>
    </citation>
    <scope>NUCLEOTIDE SEQUENCE</scope>
    <source>
        <strain evidence="1">CGMCC 1.15725</strain>
    </source>
</reference>
<comment type="caution">
    <text evidence="1">The sequence shown here is derived from an EMBL/GenBank/DDBJ whole genome shotgun (WGS) entry which is preliminary data.</text>
</comment>
<reference evidence="1" key="1">
    <citation type="journal article" date="2014" name="Int. J. Syst. Evol. Microbiol.">
        <title>Complete genome sequence of Corynebacterium casei LMG S-19264T (=DSM 44701T), isolated from a smear-ripened cheese.</title>
        <authorList>
            <consortium name="US DOE Joint Genome Institute (JGI-PGF)"/>
            <person name="Walter F."/>
            <person name="Albersmeier A."/>
            <person name="Kalinowski J."/>
            <person name="Ruckert C."/>
        </authorList>
    </citation>
    <scope>NUCLEOTIDE SEQUENCE</scope>
    <source>
        <strain evidence="1">CGMCC 1.15725</strain>
    </source>
</reference>
<sequence>MDAAGGGCGLRHGILPRARCDERRMRAVTCQRMSGIDRPRSKYSAGEGRDLIGGEINVLEGWIADGLLYAPNRLKRTLAEC</sequence>
<evidence type="ECO:0000313" key="2">
    <source>
        <dbReference type="Proteomes" id="UP000646365"/>
    </source>
</evidence>
<keyword evidence="2" id="KW-1185">Reference proteome</keyword>
<name>A0A8J3E4C3_9PROT</name>
<dbReference type="AlphaFoldDB" id="A0A8J3E4C3"/>